<gene>
    <name evidence="2" type="ORF">GCM10010507_09780</name>
</gene>
<dbReference type="AlphaFoldDB" id="A0A918TA79"/>
<feature type="region of interest" description="Disordered" evidence="1">
    <location>
        <begin position="1"/>
        <end position="23"/>
    </location>
</feature>
<evidence type="ECO:0000313" key="2">
    <source>
        <dbReference type="EMBL" id="GHC38327.1"/>
    </source>
</evidence>
<evidence type="ECO:0008006" key="4">
    <source>
        <dbReference type="Google" id="ProtNLM"/>
    </source>
</evidence>
<reference evidence="2" key="2">
    <citation type="submission" date="2020-09" db="EMBL/GenBank/DDBJ databases">
        <authorList>
            <person name="Sun Q."/>
            <person name="Ohkuma M."/>
        </authorList>
    </citation>
    <scope>NUCLEOTIDE SEQUENCE</scope>
    <source>
        <strain evidence="2">JCM 4633</strain>
    </source>
</reference>
<accession>A0A918TA79</accession>
<sequence>MAARSRCAHKGEFQQEPPSGAARHEVVACEPDDHGLGRSRGNLATKLHLVVEQRQKPLPIVITAGQRGDYPQFEVALGRIRCPD</sequence>
<protein>
    <recommendedName>
        <fullName evidence="4">Transposase IS4-like domain-containing protein</fullName>
    </recommendedName>
</protein>
<evidence type="ECO:0000313" key="3">
    <source>
        <dbReference type="Proteomes" id="UP000646244"/>
    </source>
</evidence>
<evidence type="ECO:0000256" key="1">
    <source>
        <dbReference type="SAM" id="MobiDB-lite"/>
    </source>
</evidence>
<dbReference type="EMBL" id="BMVB01000003">
    <property type="protein sequence ID" value="GHC38327.1"/>
    <property type="molecule type" value="Genomic_DNA"/>
</dbReference>
<name>A0A918TA79_STRCJ</name>
<reference evidence="2" key="1">
    <citation type="journal article" date="2014" name="Int. J. Syst. Evol. Microbiol.">
        <title>Complete genome sequence of Corynebacterium casei LMG S-19264T (=DSM 44701T), isolated from a smear-ripened cheese.</title>
        <authorList>
            <consortium name="US DOE Joint Genome Institute (JGI-PGF)"/>
            <person name="Walter F."/>
            <person name="Albersmeier A."/>
            <person name="Kalinowski J."/>
            <person name="Ruckert C."/>
        </authorList>
    </citation>
    <scope>NUCLEOTIDE SEQUENCE</scope>
    <source>
        <strain evidence="2">JCM 4633</strain>
    </source>
</reference>
<dbReference type="Proteomes" id="UP000646244">
    <property type="component" value="Unassembled WGS sequence"/>
</dbReference>
<organism evidence="2 3">
    <name type="scientific">Streptomyces cinnamoneus</name>
    <name type="common">Streptoverticillium cinnamoneum</name>
    <dbReference type="NCBI Taxonomy" id="53446"/>
    <lineage>
        <taxon>Bacteria</taxon>
        <taxon>Bacillati</taxon>
        <taxon>Actinomycetota</taxon>
        <taxon>Actinomycetes</taxon>
        <taxon>Kitasatosporales</taxon>
        <taxon>Streptomycetaceae</taxon>
        <taxon>Streptomyces</taxon>
        <taxon>Streptomyces cinnamoneus group</taxon>
    </lineage>
</organism>
<comment type="caution">
    <text evidence="2">The sequence shown here is derived from an EMBL/GenBank/DDBJ whole genome shotgun (WGS) entry which is preliminary data.</text>
</comment>
<proteinExistence type="predicted"/>